<evidence type="ECO:0000256" key="1">
    <source>
        <dbReference type="ARBA" id="ARBA00001974"/>
    </source>
</evidence>
<keyword evidence="2" id="KW-0285">Flavoprotein</keyword>
<evidence type="ECO:0000256" key="2">
    <source>
        <dbReference type="ARBA" id="ARBA00022630"/>
    </source>
</evidence>
<reference evidence="6 7" key="1">
    <citation type="journal article" date="2009" name="Genome Res.">
        <title>Comparative genomic analyses of the human fungal pathogens Coccidioides and their relatives.</title>
        <authorList>
            <person name="Sharpton T.J."/>
            <person name="Stajich J.E."/>
            <person name="Rounsley S.D."/>
            <person name="Gardner M.J."/>
            <person name="Wortman J.R."/>
            <person name="Jordar V.S."/>
            <person name="Maiti R."/>
            <person name="Kodira C.D."/>
            <person name="Neafsey D.E."/>
            <person name="Zeng Q."/>
            <person name="Hung C.-Y."/>
            <person name="McMahan C."/>
            <person name="Muszewska A."/>
            <person name="Grynberg M."/>
            <person name="Mandel M.A."/>
            <person name="Kellner E.M."/>
            <person name="Barker B.M."/>
            <person name="Galgiani J.N."/>
            <person name="Orbach M.J."/>
            <person name="Kirkland T.N."/>
            <person name="Cole G.T."/>
            <person name="Henn M.R."/>
            <person name="Birren B.W."/>
            <person name="Taylor J.W."/>
        </authorList>
    </citation>
    <scope>NUCLEOTIDE SEQUENCE [LARGE SCALE GENOMIC DNA]</scope>
    <source>
        <strain evidence="7">C735</strain>
    </source>
</reference>
<dbReference type="PANTHER" id="PTHR43872:SF1">
    <property type="entry name" value="MONOOXYGENASE, PUTATIVE (AFU_ORTHOLOGUE AFUA_8G02570)-RELATED"/>
    <property type="match status" value="1"/>
</dbReference>
<dbReference type="Pfam" id="PF00743">
    <property type="entry name" value="FMO-like"/>
    <property type="match status" value="1"/>
</dbReference>
<dbReference type="EMBL" id="ACFW01000049">
    <property type="protein sequence ID" value="EER23921.1"/>
    <property type="molecule type" value="Genomic_DNA"/>
</dbReference>
<dbReference type="GO" id="GO:0050660">
    <property type="term" value="F:flavin adenine dinucleotide binding"/>
    <property type="evidence" value="ECO:0007669"/>
    <property type="project" value="InterPro"/>
</dbReference>
<dbReference type="InterPro" id="IPR051820">
    <property type="entry name" value="FAD-binding_MO"/>
</dbReference>
<organism evidence="6 7">
    <name type="scientific">Coccidioides posadasii (strain C735)</name>
    <name type="common">Valley fever fungus</name>
    <dbReference type="NCBI Taxonomy" id="222929"/>
    <lineage>
        <taxon>Eukaryota</taxon>
        <taxon>Fungi</taxon>
        <taxon>Dikarya</taxon>
        <taxon>Ascomycota</taxon>
        <taxon>Pezizomycotina</taxon>
        <taxon>Eurotiomycetes</taxon>
        <taxon>Eurotiomycetidae</taxon>
        <taxon>Onygenales</taxon>
        <taxon>Onygenaceae</taxon>
        <taxon>Coccidioides</taxon>
    </lineage>
</organism>
<evidence type="ECO:0000256" key="5">
    <source>
        <dbReference type="ARBA" id="ARBA00023033"/>
    </source>
</evidence>
<evidence type="ECO:0000256" key="4">
    <source>
        <dbReference type="ARBA" id="ARBA00023002"/>
    </source>
</evidence>
<name>C5PHB8_COCP7</name>
<dbReference type="InterPro" id="IPR036188">
    <property type="entry name" value="FAD/NAD-bd_sf"/>
</dbReference>
<dbReference type="VEuPathDB" id="FungiDB:CPC735_052910"/>
<dbReference type="Proteomes" id="UP000009084">
    <property type="component" value="Unassembled WGS sequence"/>
</dbReference>
<dbReference type="OrthoDB" id="66881at2759"/>
<proteinExistence type="predicted"/>
<dbReference type="PANTHER" id="PTHR43872">
    <property type="entry name" value="MONOOXYGENASE, PUTATIVE (AFU_ORTHOLOGUE AFUA_8G02570)-RELATED"/>
    <property type="match status" value="1"/>
</dbReference>
<gene>
    <name evidence="6" type="ORF">CPC735_052910</name>
</gene>
<evidence type="ECO:0000313" key="7">
    <source>
        <dbReference type="Proteomes" id="UP000009084"/>
    </source>
</evidence>
<keyword evidence="5 6" id="KW-0503">Monooxygenase</keyword>
<dbReference type="GO" id="GO:0050661">
    <property type="term" value="F:NADP binding"/>
    <property type="evidence" value="ECO:0007669"/>
    <property type="project" value="InterPro"/>
</dbReference>
<dbReference type="Gene3D" id="3.50.50.60">
    <property type="entry name" value="FAD/NAD(P)-binding domain"/>
    <property type="match status" value="2"/>
</dbReference>
<comment type="caution">
    <text evidence="6">The sequence shown here is derived from an EMBL/GenBank/DDBJ whole genome shotgun (WGS) entry which is preliminary data.</text>
</comment>
<dbReference type="SUPFAM" id="SSF51905">
    <property type="entry name" value="FAD/NAD(P)-binding domain"/>
    <property type="match status" value="2"/>
</dbReference>
<protein>
    <submittedName>
        <fullName evidence="6">Flavin-binding monooxygenase-like family protein</fullName>
    </submittedName>
</protein>
<keyword evidence="3" id="KW-0274">FAD</keyword>
<dbReference type="AlphaFoldDB" id="C5PHB8"/>
<dbReference type="GO" id="GO:0004499">
    <property type="term" value="F:N,N-dimethylaniline monooxygenase activity"/>
    <property type="evidence" value="ECO:0007669"/>
    <property type="project" value="InterPro"/>
</dbReference>
<dbReference type="HOGENOM" id="CLU_032067_2_0_1"/>
<evidence type="ECO:0000313" key="6">
    <source>
        <dbReference type="EMBL" id="EER23921.1"/>
    </source>
</evidence>
<accession>C5PHB8</accession>
<keyword evidence="4" id="KW-0560">Oxidoreductase</keyword>
<comment type="cofactor">
    <cofactor evidence="1">
        <name>FAD</name>
        <dbReference type="ChEBI" id="CHEBI:57692"/>
    </cofactor>
</comment>
<evidence type="ECO:0000256" key="3">
    <source>
        <dbReference type="ARBA" id="ARBA00022827"/>
    </source>
</evidence>
<sequence length="491" mass="55033">MDKSDNAADGSSAVYTDFVVVGAGISGINFAYRIQTTCPSLSYTILESRNTIGGTWDLFNYPGIRSDSDLYTFGFSWYPWTEDCAIADAPSIRRYLEKATRSADIDSHIRFHHKVLSASWKDENADWRLEVEHEGIIKVRVHFRCRYLIFGTGYYDYEHPLAADIPQLDHFKGTIVHPQFWPADLDYSDRKMVIIGSGATAVTLLPNLVEKASHVTMLQRSPSYVLAANNRSSPLLKRLVPRALLFPLLRSYFLAVSFTLFQFCQAFPNLAKRLIRSVTEKCLPPSIPHDPHFKPHYKPWDQRLCLAPDGDFFEGLRSGKASVATGTIKGFTDKSIILESGDTIDDVDIVVTATGLKLLLVGNIKVTVNGQPLDPSKKFVWRSCMLQDVPNSCLIVGYTNASWTLGADSTAVLFCRIVQKMLKTRSTSVRPFLNTSMEPVPLLNLSSTYITKLANTLPKAGNKGPWKPRINYYVDYCISRWGSLKDGLVFS</sequence>
<dbReference type="InterPro" id="IPR020946">
    <property type="entry name" value="Flavin_mOase-like"/>
</dbReference>